<comment type="cofactor">
    <cofactor evidence="1">
        <name>FAD</name>
        <dbReference type="ChEBI" id="CHEBI:57692"/>
    </cofactor>
</comment>
<organism evidence="7 8">
    <name type="scientific">Roseofilum casamattae BLCC-M143</name>
    <dbReference type="NCBI Taxonomy" id="3022442"/>
    <lineage>
        <taxon>Bacteria</taxon>
        <taxon>Bacillati</taxon>
        <taxon>Cyanobacteriota</taxon>
        <taxon>Cyanophyceae</taxon>
        <taxon>Desertifilales</taxon>
        <taxon>Desertifilaceae</taxon>
        <taxon>Roseofilum</taxon>
        <taxon>Roseofilum casamattae</taxon>
    </lineage>
</organism>
<feature type="domain" description="FAD/NAD(P)-binding" evidence="6">
    <location>
        <begin position="8"/>
        <end position="312"/>
    </location>
</feature>
<evidence type="ECO:0000256" key="4">
    <source>
        <dbReference type="ARBA" id="ARBA00022827"/>
    </source>
</evidence>
<keyword evidence="4" id="KW-0274">FAD</keyword>
<dbReference type="EMBL" id="JAQOSQ010000014">
    <property type="protein sequence ID" value="MDJ1184384.1"/>
    <property type="molecule type" value="Genomic_DNA"/>
</dbReference>
<gene>
    <name evidence="7" type="ORF">PMH09_14455</name>
</gene>
<keyword evidence="3" id="KW-0285">Flavoprotein</keyword>
<evidence type="ECO:0000259" key="6">
    <source>
        <dbReference type="Pfam" id="PF07992"/>
    </source>
</evidence>
<evidence type="ECO:0000256" key="1">
    <source>
        <dbReference type="ARBA" id="ARBA00001974"/>
    </source>
</evidence>
<accession>A0ABT7C0W3</accession>
<dbReference type="PANTHER" id="PTHR42913:SF4">
    <property type="entry name" value="ALTERNATIVE NAD(P)H-UBIQUINONE OXIDOREDUCTASE C1, CHLOROPLASTIC_MITOCHONDRIAL"/>
    <property type="match status" value="1"/>
</dbReference>
<protein>
    <submittedName>
        <fullName evidence="7">NAD(P)/FAD-dependent oxidoreductase</fullName>
    </submittedName>
</protein>
<keyword evidence="8" id="KW-1185">Reference proteome</keyword>
<dbReference type="InterPro" id="IPR051169">
    <property type="entry name" value="NADH-Q_oxidoreductase"/>
</dbReference>
<evidence type="ECO:0000256" key="5">
    <source>
        <dbReference type="ARBA" id="ARBA00023002"/>
    </source>
</evidence>
<dbReference type="InterPro" id="IPR023753">
    <property type="entry name" value="FAD/NAD-binding_dom"/>
</dbReference>
<comment type="caution">
    <text evidence="7">The sequence shown here is derived from an EMBL/GenBank/DDBJ whole genome shotgun (WGS) entry which is preliminary data.</text>
</comment>
<evidence type="ECO:0000256" key="2">
    <source>
        <dbReference type="ARBA" id="ARBA00005272"/>
    </source>
</evidence>
<reference evidence="7 8" key="1">
    <citation type="submission" date="2023-01" db="EMBL/GenBank/DDBJ databases">
        <title>Novel diversity within Roseofilum (Cyanobacteria; Desertifilaceae) from marine benthic mats with descriptions of four novel species.</title>
        <authorList>
            <person name="Wang Y."/>
            <person name="Berthold D.E."/>
            <person name="Hu J."/>
            <person name="Lefler F.W."/>
            <person name="Laughinghouse H.D. IV."/>
        </authorList>
    </citation>
    <scope>NUCLEOTIDE SEQUENCE [LARGE SCALE GENOMIC DNA]</scope>
    <source>
        <strain evidence="7 8">BLCC-M143</strain>
    </source>
</reference>
<dbReference type="RefSeq" id="WP_283759037.1">
    <property type="nucleotide sequence ID" value="NZ_JAQOSQ010000014.1"/>
</dbReference>
<dbReference type="SUPFAM" id="SSF51905">
    <property type="entry name" value="FAD/NAD(P)-binding domain"/>
    <property type="match status" value="2"/>
</dbReference>
<dbReference type="PANTHER" id="PTHR42913">
    <property type="entry name" value="APOPTOSIS-INDUCING FACTOR 1"/>
    <property type="match status" value="1"/>
</dbReference>
<evidence type="ECO:0000313" key="7">
    <source>
        <dbReference type="EMBL" id="MDJ1184384.1"/>
    </source>
</evidence>
<comment type="similarity">
    <text evidence="2">Belongs to the NADH dehydrogenase family.</text>
</comment>
<evidence type="ECO:0000313" key="8">
    <source>
        <dbReference type="Proteomes" id="UP001232992"/>
    </source>
</evidence>
<keyword evidence="5" id="KW-0560">Oxidoreductase</keyword>
<sequence>MAQQSARIGILGGGFGGLYTALRLSEFSWEGSEKPEIVLIDRRDRFVFMPLLYELVTSEMQTWEIAPPYEELLANTGVRFIQAEVSQIDLDKQEVTLDSDEVLQCDRIVLALGGETPMTWVPGCQEYAIPFRTLEDAYRLEESLRVLEESDKETIRVAIAGGGYSGVELACKLADRLGDRGRIRIVEKAEAILANSAEFNRTAAEAALKERKVWIDLETTIEAISPESMRLSYKGQDDELPVDLVLWTIGTQIAPSIQSLSLKKNKRGQIITAPTLQAVDAPHYFVLGDLADCCDATGQTVPATAQGAIQQADYCAWNLWASLTNRPLLPMRYSHLGEMMALGMENATLTGLGLKLSGPFAHIARRLIYLYRLPTFNHQLKVGLNWVAQPLQTLMLD</sequence>
<dbReference type="Proteomes" id="UP001232992">
    <property type="component" value="Unassembled WGS sequence"/>
</dbReference>
<evidence type="ECO:0000256" key="3">
    <source>
        <dbReference type="ARBA" id="ARBA00022630"/>
    </source>
</evidence>
<name>A0ABT7C0W3_9CYAN</name>
<proteinExistence type="inferred from homology"/>
<dbReference type="Gene3D" id="3.50.50.100">
    <property type="match status" value="1"/>
</dbReference>
<dbReference type="Pfam" id="PF07992">
    <property type="entry name" value="Pyr_redox_2"/>
    <property type="match status" value="1"/>
</dbReference>
<dbReference type="InterPro" id="IPR036188">
    <property type="entry name" value="FAD/NAD-bd_sf"/>
</dbReference>
<dbReference type="PRINTS" id="PR00368">
    <property type="entry name" value="FADPNR"/>
</dbReference>